<feature type="compositionally biased region" description="Gly residues" evidence="1">
    <location>
        <begin position="62"/>
        <end position="75"/>
    </location>
</feature>
<feature type="region of interest" description="Disordered" evidence="1">
    <location>
        <begin position="60"/>
        <end position="134"/>
    </location>
</feature>
<feature type="compositionally biased region" description="Low complexity" evidence="1">
    <location>
        <begin position="120"/>
        <end position="134"/>
    </location>
</feature>
<dbReference type="Ensembl" id="ENSSCAT00000004686.1">
    <property type="protein sequence ID" value="ENSSCAP00000004039.1"/>
    <property type="gene ID" value="ENSSCAG00000003320.1"/>
</dbReference>
<sequence>HSPGRSQSRRCPGRPSPSSACPTSPGDTTGCGALVRGTGFSIAPKSLWVFGLWKGLFFRPRGGAGGSRMPGGSGDPGRKCGHLDPILGAGINSASASSLLPGRGKQAGEGSPSPPRGHPPRAASSRSPPSLTCL</sequence>
<reference evidence="2" key="1">
    <citation type="submission" date="2025-08" db="UniProtKB">
        <authorList>
            <consortium name="Ensembl"/>
        </authorList>
    </citation>
    <scope>IDENTIFICATION</scope>
</reference>
<name>A0A8C9MIM3_SERCA</name>
<evidence type="ECO:0000313" key="3">
    <source>
        <dbReference type="Proteomes" id="UP000694409"/>
    </source>
</evidence>
<keyword evidence="3" id="KW-1185">Reference proteome</keyword>
<accession>A0A8C9MIM3</accession>
<evidence type="ECO:0000313" key="2">
    <source>
        <dbReference type="Ensembl" id="ENSSCAP00000004039.1"/>
    </source>
</evidence>
<dbReference type="AlphaFoldDB" id="A0A8C9MIM3"/>
<reference evidence="2" key="2">
    <citation type="submission" date="2025-09" db="UniProtKB">
        <authorList>
            <consortium name="Ensembl"/>
        </authorList>
    </citation>
    <scope>IDENTIFICATION</scope>
</reference>
<organism evidence="2 3">
    <name type="scientific">Serinus canaria</name>
    <name type="common">Island canary</name>
    <name type="synonym">Fringilla canaria</name>
    <dbReference type="NCBI Taxonomy" id="9135"/>
    <lineage>
        <taxon>Eukaryota</taxon>
        <taxon>Metazoa</taxon>
        <taxon>Chordata</taxon>
        <taxon>Craniata</taxon>
        <taxon>Vertebrata</taxon>
        <taxon>Euteleostomi</taxon>
        <taxon>Archelosauria</taxon>
        <taxon>Archosauria</taxon>
        <taxon>Dinosauria</taxon>
        <taxon>Saurischia</taxon>
        <taxon>Theropoda</taxon>
        <taxon>Coelurosauria</taxon>
        <taxon>Aves</taxon>
        <taxon>Neognathae</taxon>
        <taxon>Neoaves</taxon>
        <taxon>Telluraves</taxon>
        <taxon>Australaves</taxon>
        <taxon>Passeriformes</taxon>
        <taxon>Passeroidea</taxon>
        <taxon>Fringillidae</taxon>
        <taxon>Carduelinae</taxon>
        <taxon>Serinus</taxon>
    </lineage>
</organism>
<protein>
    <submittedName>
        <fullName evidence="2">Uncharacterized protein</fullName>
    </submittedName>
</protein>
<dbReference type="Proteomes" id="UP000694409">
    <property type="component" value="Unassembled WGS sequence"/>
</dbReference>
<feature type="region of interest" description="Disordered" evidence="1">
    <location>
        <begin position="1"/>
        <end position="30"/>
    </location>
</feature>
<evidence type="ECO:0000256" key="1">
    <source>
        <dbReference type="SAM" id="MobiDB-lite"/>
    </source>
</evidence>
<proteinExistence type="predicted"/>